<evidence type="ECO:0000256" key="5">
    <source>
        <dbReference type="ARBA" id="ARBA00022840"/>
    </source>
</evidence>
<evidence type="ECO:0000256" key="10">
    <source>
        <dbReference type="RuleBase" id="RU363038"/>
    </source>
</evidence>
<organism evidence="13">
    <name type="scientific">uncultured bacterium</name>
    <name type="common">gcode 4</name>
    <dbReference type="NCBI Taxonomy" id="1234023"/>
    <lineage>
        <taxon>Bacteria</taxon>
        <taxon>environmental samples</taxon>
    </lineage>
</organism>
<comment type="similarity">
    <text evidence="1 10">Belongs to the class-I aminoacyl-tRNA synthetase family.</text>
</comment>
<reference evidence="13" key="1">
    <citation type="journal article" date="2012" name="Science">
        <title>Fermentation, hydrogen, and sulfur metabolism in multiple uncultivated bacterial phyla.</title>
        <authorList>
            <person name="Wrighton K.C."/>
            <person name="Thomas B.C."/>
            <person name="Sharon I."/>
            <person name="Miller C.S."/>
            <person name="Castelle C.J."/>
            <person name="VerBerkmoes N.C."/>
            <person name="Wilkins M.J."/>
            <person name="Hettich R.L."/>
            <person name="Lipton M.S."/>
            <person name="Williams K.H."/>
            <person name="Long P.E."/>
            <person name="Banfield J.F."/>
        </authorList>
    </citation>
    <scope>NUCLEOTIDE SEQUENCE [LARGE SCALE GENOMIC DNA]</scope>
</reference>
<dbReference type="Gene3D" id="1.10.730.10">
    <property type="entry name" value="Isoleucyl-tRNA Synthetase, Domain 1"/>
    <property type="match status" value="1"/>
</dbReference>
<dbReference type="Pfam" id="PF03485">
    <property type="entry name" value="Arg_tRNA_synt_N"/>
    <property type="match status" value="1"/>
</dbReference>
<dbReference type="InterPro" id="IPR005148">
    <property type="entry name" value="Arg-tRNA-synth_N"/>
</dbReference>
<dbReference type="PRINTS" id="PR01038">
    <property type="entry name" value="TRNASYNTHARG"/>
</dbReference>
<dbReference type="EC" id="6.1.1.19" evidence="2 9"/>
<evidence type="ECO:0000256" key="3">
    <source>
        <dbReference type="ARBA" id="ARBA00022598"/>
    </source>
</evidence>
<dbReference type="InterPro" id="IPR035684">
    <property type="entry name" value="ArgRS_core"/>
</dbReference>
<dbReference type="InterPro" id="IPR001278">
    <property type="entry name" value="Arg-tRNA-ligase"/>
</dbReference>
<dbReference type="Pfam" id="PF00750">
    <property type="entry name" value="tRNA-synt_1d"/>
    <property type="match status" value="1"/>
</dbReference>
<keyword evidence="5 10" id="KW-0067">ATP-binding</keyword>
<dbReference type="InterPro" id="IPR008909">
    <property type="entry name" value="DALR_anticod-bd"/>
</dbReference>
<dbReference type="InterPro" id="IPR036695">
    <property type="entry name" value="Arg-tRNA-synth_N_sf"/>
</dbReference>
<dbReference type="SUPFAM" id="SSF52374">
    <property type="entry name" value="Nucleotidylyl transferase"/>
    <property type="match status" value="1"/>
</dbReference>
<keyword evidence="4 10" id="KW-0547">Nucleotide-binding</keyword>
<feature type="domain" description="DALR anticodon binding" evidence="11">
    <location>
        <begin position="486"/>
        <end position="602"/>
    </location>
</feature>
<feature type="domain" description="Arginyl tRNA synthetase N-terminal" evidence="12">
    <location>
        <begin position="2"/>
        <end position="91"/>
    </location>
</feature>
<dbReference type="SMART" id="SM01016">
    <property type="entry name" value="Arg_tRNA_synt_N"/>
    <property type="match status" value="1"/>
</dbReference>
<evidence type="ECO:0000256" key="7">
    <source>
        <dbReference type="ARBA" id="ARBA00023146"/>
    </source>
</evidence>
<accession>K1XIV3</accession>
<dbReference type="GO" id="GO:0004814">
    <property type="term" value="F:arginine-tRNA ligase activity"/>
    <property type="evidence" value="ECO:0007669"/>
    <property type="project" value="UniProtKB-UniRule"/>
</dbReference>
<protein>
    <recommendedName>
        <fullName evidence="2 9">Arginine--tRNA ligase</fullName>
        <ecNumber evidence="2 9">6.1.1.19</ecNumber>
    </recommendedName>
</protein>
<dbReference type="PANTHER" id="PTHR11956">
    <property type="entry name" value="ARGINYL-TRNA SYNTHETASE"/>
    <property type="match status" value="1"/>
</dbReference>
<evidence type="ECO:0000259" key="11">
    <source>
        <dbReference type="SMART" id="SM00836"/>
    </source>
</evidence>
<dbReference type="SUPFAM" id="SSF55190">
    <property type="entry name" value="Arginyl-tRNA synthetase (ArgRS), N-terminal 'additional' domain"/>
    <property type="match status" value="1"/>
</dbReference>
<dbReference type="NCBIfam" id="TIGR00456">
    <property type="entry name" value="argS"/>
    <property type="match status" value="1"/>
</dbReference>
<dbReference type="EMBL" id="AMFJ01034100">
    <property type="protein sequence ID" value="EKD30285.1"/>
    <property type="molecule type" value="Genomic_DNA"/>
</dbReference>
<evidence type="ECO:0000313" key="13">
    <source>
        <dbReference type="EMBL" id="EKD30285.1"/>
    </source>
</evidence>
<comment type="catalytic activity">
    <reaction evidence="8">
        <text>tRNA(Arg) + L-arginine + ATP = L-arginyl-tRNA(Arg) + AMP + diphosphate</text>
        <dbReference type="Rhea" id="RHEA:20301"/>
        <dbReference type="Rhea" id="RHEA-COMP:9658"/>
        <dbReference type="Rhea" id="RHEA-COMP:9673"/>
        <dbReference type="ChEBI" id="CHEBI:30616"/>
        <dbReference type="ChEBI" id="CHEBI:32682"/>
        <dbReference type="ChEBI" id="CHEBI:33019"/>
        <dbReference type="ChEBI" id="CHEBI:78442"/>
        <dbReference type="ChEBI" id="CHEBI:78513"/>
        <dbReference type="ChEBI" id="CHEBI:456215"/>
        <dbReference type="EC" id="6.1.1.19"/>
    </reaction>
</comment>
<evidence type="ECO:0000259" key="12">
    <source>
        <dbReference type="SMART" id="SM01016"/>
    </source>
</evidence>
<dbReference type="InterPro" id="IPR014729">
    <property type="entry name" value="Rossmann-like_a/b/a_fold"/>
</dbReference>
<keyword evidence="6 10" id="KW-0648">Protein biosynthesis</keyword>
<dbReference type="Gene3D" id="3.40.50.620">
    <property type="entry name" value="HUPs"/>
    <property type="match status" value="1"/>
</dbReference>
<dbReference type="GO" id="GO:0006420">
    <property type="term" value="P:arginyl-tRNA aminoacylation"/>
    <property type="evidence" value="ECO:0007669"/>
    <property type="project" value="UniProtKB-UniRule"/>
</dbReference>
<evidence type="ECO:0000256" key="2">
    <source>
        <dbReference type="ARBA" id="ARBA00012837"/>
    </source>
</evidence>
<evidence type="ECO:0000256" key="6">
    <source>
        <dbReference type="ARBA" id="ARBA00022917"/>
    </source>
</evidence>
<dbReference type="Gene3D" id="3.30.1360.70">
    <property type="entry name" value="Arginyl tRNA synthetase N-terminal domain"/>
    <property type="match status" value="1"/>
</dbReference>
<evidence type="ECO:0000256" key="4">
    <source>
        <dbReference type="ARBA" id="ARBA00022741"/>
    </source>
</evidence>
<comment type="caution">
    <text evidence="13">The sequence shown here is derived from an EMBL/GenBank/DDBJ whole genome shotgun (WGS) entry which is preliminary data.</text>
</comment>
<evidence type="ECO:0000256" key="8">
    <source>
        <dbReference type="ARBA" id="ARBA00049339"/>
    </source>
</evidence>
<sequence length="602" mass="68606">MSVIEQILLDIVVSVFPETLSLFEDPKKSSISLDVPPKKELGDFALNVFPYAKITKLAPPVVAEKFAEGLRNRPEYFKEVSIMGGYVNFFLTNVAWADIFNSLSIEDKPKKNETVVVDYIGANAGKPLHIGHVCTPSIGQTILNTHKYLGYNIIGDSHFGDWGGIFGALICIWKENVKLDKEEHVNYQLGQYGVQYLVAMYQRFHGLISNRSLSPEANEQADRYEAQAREEFKKLSQWDPENVELWKKFTAISISEANKKLEFINVQPQYNIGESFYEGLDLPRPNNEDYPDLKDNMKDIVRELIEKGVATQNEDGSVGVIFPEETKIPSCVLQKKDGTGLYLTSDLAAIKYRLTNGWNPSKIIYCVDSRQQLHLKQAFTIARMAWPELLKDVELFHAFNGFIKLKEGAMSTRKGTVIFLSDLIDEGFNRTKAILEEKGQELSKEDIEAISIGAIKYSYLAQDREKDVVFDWDKALSFEGNSGPYIQYSYVRAKNIIDKAGEIGAFKTENLALSEYDRACLRRLSFFDKAVLDSVMKYKPHILASYCYELASEFNAFYVHTPKILEETDTNLKNFRLNLIQKVMETLEKWFELLAIKMPGKM</sequence>
<proteinExistence type="inferred from homology"/>
<evidence type="ECO:0000256" key="1">
    <source>
        <dbReference type="ARBA" id="ARBA00005594"/>
    </source>
</evidence>
<dbReference type="GO" id="GO:0005737">
    <property type="term" value="C:cytoplasm"/>
    <property type="evidence" value="ECO:0007669"/>
    <property type="project" value="UniProtKB-UniRule"/>
</dbReference>
<dbReference type="SMART" id="SM00836">
    <property type="entry name" value="DALR_1"/>
    <property type="match status" value="1"/>
</dbReference>
<dbReference type="Pfam" id="PF05746">
    <property type="entry name" value="DALR_1"/>
    <property type="match status" value="1"/>
</dbReference>
<dbReference type="AlphaFoldDB" id="K1XIV3"/>
<keyword evidence="7 10" id="KW-0030">Aminoacyl-tRNA synthetase</keyword>
<dbReference type="SUPFAM" id="SSF47323">
    <property type="entry name" value="Anticodon-binding domain of a subclass of class I aminoacyl-tRNA synthetases"/>
    <property type="match status" value="1"/>
</dbReference>
<name>K1XIV3_9BACT</name>
<evidence type="ECO:0000256" key="9">
    <source>
        <dbReference type="NCBIfam" id="TIGR00456"/>
    </source>
</evidence>
<dbReference type="InterPro" id="IPR009080">
    <property type="entry name" value="tRNAsynth_Ia_anticodon-bd"/>
</dbReference>
<keyword evidence="3 10" id="KW-0436">Ligase</keyword>
<dbReference type="GO" id="GO:0005524">
    <property type="term" value="F:ATP binding"/>
    <property type="evidence" value="ECO:0007669"/>
    <property type="project" value="UniProtKB-KW"/>
</dbReference>
<dbReference type="PANTHER" id="PTHR11956:SF5">
    <property type="entry name" value="ARGININE--TRNA LIGASE, CYTOPLASMIC"/>
    <property type="match status" value="1"/>
</dbReference>
<gene>
    <name evidence="13" type="ORF">ACD_78C00100G0003</name>
</gene>